<dbReference type="Pfam" id="PF00501">
    <property type="entry name" value="AMP-binding"/>
    <property type="match status" value="1"/>
</dbReference>
<dbReference type="Pfam" id="PF13193">
    <property type="entry name" value="AMP-binding_C"/>
    <property type="match status" value="1"/>
</dbReference>
<keyword evidence="3" id="KW-0276">Fatty acid metabolism</keyword>
<dbReference type="PANTHER" id="PTHR43859:SF4">
    <property type="entry name" value="BUTANOATE--COA LIGASE AAE1-RELATED"/>
    <property type="match status" value="1"/>
</dbReference>
<evidence type="ECO:0000256" key="4">
    <source>
        <dbReference type="ARBA" id="ARBA00023098"/>
    </source>
</evidence>
<dbReference type="RefSeq" id="WP_160772259.1">
    <property type="nucleotide sequence ID" value="NZ_WTYV01000004.1"/>
</dbReference>
<dbReference type="NCBIfam" id="NF004837">
    <property type="entry name" value="PRK06187.1"/>
    <property type="match status" value="1"/>
</dbReference>
<dbReference type="PROSITE" id="PS00455">
    <property type="entry name" value="AMP_BINDING"/>
    <property type="match status" value="1"/>
</dbReference>
<sequence>MIATMQDWDMVLTHVIDHGAREHGNREIVTRWSDGRITRSNYANVRHDAVRLAEALRAMGIAPGDRVGVMAMNHVHQLSAWYGIIGAGAVIHTINPRLFADQLAFIVTHADDRVLFYDAAFAPLVEALKPRWPSVERYVCLDNGEYEALLAGYAGNARWTPVDERDPALLCYTSGTTGDPKGVLYTHRSNMLHLLSGMQPIVFGYGPRTVALPIVPLFHANGWGLAWVSPAVGAKLVLSTLNDPAIWCELMEAEKVTDIGGVPTVFIALFQYLDATGRAMPPTLKRAVIGGSAPPPAMVRRLLEMGIDPAHAWGMTETSPIGTTSHHPANWDEMDLDQRVASKVQQGRPPFGVEIRCVDLDDPARVLPRDGTTPGALEVRGPWVVRRYFRAEADCVNPDQWFATGDVAVIHLDGSLQLTDRTKDLIKSGGEWISSVELENAAMGHPAVAEAAAIGVPHPKWDERPVLVVVLKPGQAASAEDLREFLRGRVANWWLPDAVHFVDEIPHTATGKISKLALRAMFAAQ</sequence>
<dbReference type="AlphaFoldDB" id="A0A844YXQ9"/>
<dbReference type="InterPro" id="IPR025110">
    <property type="entry name" value="AMP-bd_C"/>
</dbReference>
<dbReference type="Gene3D" id="3.30.300.30">
    <property type="match status" value="1"/>
</dbReference>
<dbReference type="PANTHER" id="PTHR43859">
    <property type="entry name" value="ACYL-ACTIVATING ENZYME"/>
    <property type="match status" value="1"/>
</dbReference>
<evidence type="ECO:0000256" key="1">
    <source>
        <dbReference type="ARBA" id="ARBA00006432"/>
    </source>
</evidence>
<proteinExistence type="inferred from homology"/>
<dbReference type="CDD" id="cd12119">
    <property type="entry name" value="ttLC_FACS_AlkK_like"/>
    <property type="match status" value="1"/>
</dbReference>
<evidence type="ECO:0000259" key="8">
    <source>
        <dbReference type="Pfam" id="PF00501"/>
    </source>
</evidence>
<evidence type="ECO:0000256" key="6">
    <source>
        <dbReference type="ARBA" id="ARBA00066616"/>
    </source>
</evidence>
<comment type="similarity">
    <text evidence="1">Belongs to the ATP-dependent AMP-binding enzyme family.</text>
</comment>
<dbReference type="InterPro" id="IPR020845">
    <property type="entry name" value="AMP-binding_CS"/>
</dbReference>
<dbReference type="InterPro" id="IPR045851">
    <property type="entry name" value="AMP-bd_C_sf"/>
</dbReference>
<keyword evidence="11" id="KW-1185">Reference proteome</keyword>
<keyword evidence="4" id="KW-0443">Lipid metabolism</keyword>
<feature type="domain" description="AMP-dependent synthetase/ligase" evidence="8">
    <location>
        <begin position="18"/>
        <end position="389"/>
    </location>
</feature>
<dbReference type="GO" id="GO:0016874">
    <property type="term" value="F:ligase activity"/>
    <property type="evidence" value="ECO:0007669"/>
    <property type="project" value="UniProtKB-KW"/>
</dbReference>
<dbReference type="GO" id="GO:0006631">
    <property type="term" value="P:fatty acid metabolic process"/>
    <property type="evidence" value="ECO:0007669"/>
    <property type="project" value="UniProtKB-KW"/>
</dbReference>
<keyword evidence="2 10" id="KW-0436">Ligase</keyword>
<dbReference type="EC" id="6.2.1.44" evidence="6"/>
<dbReference type="FunFam" id="3.30.300.30:FF:000008">
    <property type="entry name" value="2,3-dihydroxybenzoate-AMP ligase"/>
    <property type="match status" value="1"/>
</dbReference>
<dbReference type="Proteomes" id="UP000466966">
    <property type="component" value="Unassembled WGS sequence"/>
</dbReference>
<evidence type="ECO:0000313" key="11">
    <source>
        <dbReference type="Proteomes" id="UP000466966"/>
    </source>
</evidence>
<dbReference type="SUPFAM" id="SSF56801">
    <property type="entry name" value="Acetyl-CoA synthetase-like"/>
    <property type="match status" value="1"/>
</dbReference>
<comment type="caution">
    <text evidence="10">The sequence shown here is derived from an EMBL/GenBank/DDBJ whole genome shotgun (WGS) entry which is preliminary data.</text>
</comment>
<dbReference type="EMBL" id="WTYV01000004">
    <property type="protein sequence ID" value="MXO72349.1"/>
    <property type="molecule type" value="Genomic_DNA"/>
</dbReference>
<feature type="domain" description="AMP-binding enzyme C-terminal" evidence="9">
    <location>
        <begin position="437"/>
        <end position="512"/>
    </location>
</feature>
<dbReference type="Gene3D" id="3.40.50.12780">
    <property type="entry name" value="N-terminal domain of ligase-like"/>
    <property type="match status" value="1"/>
</dbReference>
<dbReference type="OrthoDB" id="7415522at2"/>
<evidence type="ECO:0000259" key="9">
    <source>
        <dbReference type="Pfam" id="PF13193"/>
    </source>
</evidence>
<evidence type="ECO:0000256" key="5">
    <source>
        <dbReference type="ARBA" id="ARBA00051915"/>
    </source>
</evidence>
<reference evidence="10 11" key="1">
    <citation type="submission" date="2019-12" db="EMBL/GenBank/DDBJ databases">
        <title>Genomic-based taxomic classification of the family Erythrobacteraceae.</title>
        <authorList>
            <person name="Xu L."/>
        </authorList>
    </citation>
    <scope>NUCLEOTIDE SEQUENCE [LARGE SCALE GENOMIC DNA]</scope>
    <source>
        <strain evidence="10 11">M0322</strain>
    </source>
</reference>
<comment type="catalytic activity">
    <reaction evidence="5">
        <text>3-(methylsulfanyl)propanoate + ATP + CoA = 3-(methylsulfanyl)propanoyl-CoA + AMP + diphosphate</text>
        <dbReference type="Rhea" id="RHEA:43052"/>
        <dbReference type="ChEBI" id="CHEBI:30616"/>
        <dbReference type="ChEBI" id="CHEBI:33019"/>
        <dbReference type="ChEBI" id="CHEBI:49016"/>
        <dbReference type="ChEBI" id="CHEBI:57287"/>
        <dbReference type="ChEBI" id="CHEBI:82815"/>
        <dbReference type="ChEBI" id="CHEBI:456215"/>
        <dbReference type="EC" id="6.2.1.44"/>
    </reaction>
    <physiologicalReaction direction="left-to-right" evidence="5">
        <dbReference type="Rhea" id="RHEA:43053"/>
    </physiologicalReaction>
</comment>
<name>A0A844YXQ9_9SPHN</name>
<dbReference type="InterPro" id="IPR042099">
    <property type="entry name" value="ANL_N_sf"/>
</dbReference>
<evidence type="ECO:0000256" key="2">
    <source>
        <dbReference type="ARBA" id="ARBA00022598"/>
    </source>
</evidence>
<gene>
    <name evidence="10" type="ORF">GRI99_11990</name>
</gene>
<evidence type="ECO:0000256" key="7">
    <source>
        <dbReference type="ARBA" id="ARBA00067668"/>
    </source>
</evidence>
<accession>A0A844YXQ9</accession>
<dbReference type="InterPro" id="IPR000873">
    <property type="entry name" value="AMP-dep_synth/lig_dom"/>
</dbReference>
<evidence type="ECO:0000313" key="10">
    <source>
        <dbReference type="EMBL" id="MXO72349.1"/>
    </source>
</evidence>
<organism evidence="10 11">
    <name type="scientific">Alteraurantiacibacter buctensis</name>
    <dbReference type="NCBI Taxonomy" id="1503981"/>
    <lineage>
        <taxon>Bacteria</taxon>
        <taxon>Pseudomonadati</taxon>
        <taxon>Pseudomonadota</taxon>
        <taxon>Alphaproteobacteria</taxon>
        <taxon>Sphingomonadales</taxon>
        <taxon>Erythrobacteraceae</taxon>
        <taxon>Alteraurantiacibacter</taxon>
    </lineage>
</organism>
<protein>
    <recommendedName>
        <fullName evidence="7">3-methylmercaptopropionyl-CoA ligase</fullName>
        <ecNumber evidence="6">6.2.1.44</ecNumber>
    </recommendedName>
</protein>
<evidence type="ECO:0000256" key="3">
    <source>
        <dbReference type="ARBA" id="ARBA00022832"/>
    </source>
</evidence>